<reference evidence="1 2" key="1">
    <citation type="journal article" date="2019" name="Genome Biol. Evol.">
        <title>Insights into the evolution of the New World diploid cottons (Gossypium, subgenus Houzingenia) based on genome sequencing.</title>
        <authorList>
            <person name="Grover C.E."/>
            <person name="Arick M.A. 2nd"/>
            <person name="Thrash A."/>
            <person name="Conover J.L."/>
            <person name="Sanders W.S."/>
            <person name="Peterson D.G."/>
            <person name="Frelichowski J.E."/>
            <person name="Scheffler J.A."/>
            <person name="Scheffler B.E."/>
            <person name="Wendel J.F."/>
        </authorList>
    </citation>
    <scope>NUCLEOTIDE SEQUENCE [LARGE SCALE GENOMIC DNA]</scope>
    <source>
        <strain evidence="1">8</strain>
        <tissue evidence="1">Leaf</tissue>
    </source>
</reference>
<sequence length="36" mass="4327">MMIYTQSYGSYAQARWWRFLGITRECFTSLRVTLCS</sequence>
<organism evidence="1 2">
    <name type="scientific">Gossypium raimondii</name>
    <name type="common">Peruvian cotton</name>
    <name type="synonym">Gossypium klotzschianum subsp. raimondii</name>
    <dbReference type="NCBI Taxonomy" id="29730"/>
    <lineage>
        <taxon>Eukaryota</taxon>
        <taxon>Viridiplantae</taxon>
        <taxon>Streptophyta</taxon>
        <taxon>Embryophyta</taxon>
        <taxon>Tracheophyta</taxon>
        <taxon>Spermatophyta</taxon>
        <taxon>Magnoliopsida</taxon>
        <taxon>eudicotyledons</taxon>
        <taxon>Gunneridae</taxon>
        <taxon>Pentapetalae</taxon>
        <taxon>rosids</taxon>
        <taxon>malvids</taxon>
        <taxon>Malvales</taxon>
        <taxon>Malvaceae</taxon>
        <taxon>Malvoideae</taxon>
        <taxon>Gossypium</taxon>
    </lineage>
</organism>
<dbReference type="AlphaFoldDB" id="A0A7J8NQA6"/>
<proteinExistence type="predicted"/>
<dbReference type="EMBL" id="JABEZZ010000001">
    <property type="protein sequence ID" value="MBA0579030.1"/>
    <property type="molecule type" value="Genomic_DNA"/>
</dbReference>
<name>A0A7J8NQA6_GOSRA</name>
<gene>
    <name evidence="1" type="ORF">Gorai_021297</name>
</gene>
<comment type="caution">
    <text evidence="1">The sequence shown here is derived from an EMBL/GenBank/DDBJ whole genome shotgun (WGS) entry which is preliminary data.</text>
</comment>
<dbReference type="Proteomes" id="UP000593578">
    <property type="component" value="Unassembled WGS sequence"/>
</dbReference>
<evidence type="ECO:0000313" key="2">
    <source>
        <dbReference type="Proteomes" id="UP000593578"/>
    </source>
</evidence>
<protein>
    <submittedName>
        <fullName evidence="1">Uncharacterized protein</fullName>
    </submittedName>
</protein>
<accession>A0A7J8NQA6</accession>
<evidence type="ECO:0000313" key="1">
    <source>
        <dbReference type="EMBL" id="MBA0579030.1"/>
    </source>
</evidence>